<feature type="region of interest" description="Disordered" evidence="1">
    <location>
        <begin position="1"/>
        <end position="71"/>
    </location>
</feature>
<evidence type="ECO:0000313" key="2">
    <source>
        <dbReference type="EMBL" id="CAK0833961.1"/>
    </source>
</evidence>
<feature type="compositionally biased region" description="Gly residues" evidence="1">
    <location>
        <begin position="210"/>
        <end position="221"/>
    </location>
</feature>
<feature type="compositionally biased region" description="Low complexity" evidence="1">
    <location>
        <begin position="192"/>
        <end position="209"/>
    </location>
</feature>
<evidence type="ECO:0000256" key="1">
    <source>
        <dbReference type="SAM" id="MobiDB-lite"/>
    </source>
</evidence>
<proteinExistence type="predicted"/>
<protein>
    <submittedName>
        <fullName evidence="2">Uncharacterized protein</fullName>
    </submittedName>
</protein>
<feature type="compositionally biased region" description="Low complexity" evidence="1">
    <location>
        <begin position="222"/>
        <end position="258"/>
    </location>
</feature>
<organism evidence="2 3">
    <name type="scientific">Prorocentrum cordatum</name>
    <dbReference type="NCBI Taxonomy" id="2364126"/>
    <lineage>
        <taxon>Eukaryota</taxon>
        <taxon>Sar</taxon>
        <taxon>Alveolata</taxon>
        <taxon>Dinophyceae</taxon>
        <taxon>Prorocentrales</taxon>
        <taxon>Prorocentraceae</taxon>
        <taxon>Prorocentrum</taxon>
    </lineage>
</organism>
<evidence type="ECO:0000313" key="3">
    <source>
        <dbReference type="Proteomes" id="UP001189429"/>
    </source>
</evidence>
<dbReference type="Proteomes" id="UP001189429">
    <property type="component" value="Unassembled WGS sequence"/>
</dbReference>
<keyword evidence="3" id="KW-1185">Reference proteome</keyword>
<accession>A0ABN9SQ21</accession>
<reference evidence="2" key="1">
    <citation type="submission" date="2023-10" db="EMBL/GenBank/DDBJ databases">
        <authorList>
            <person name="Chen Y."/>
            <person name="Shah S."/>
            <person name="Dougan E. K."/>
            <person name="Thang M."/>
            <person name="Chan C."/>
        </authorList>
    </citation>
    <scope>NUCLEOTIDE SEQUENCE [LARGE SCALE GENOMIC DNA]</scope>
</reference>
<name>A0ABN9SQ21_9DINO</name>
<feature type="region of interest" description="Disordered" evidence="1">
    <location>
        <begin position="177"/>
        <end position="291"/>
    </location>
</feature>
<dbReference type="EMBL" id="CAUYUJ010012447">
    <property type="protein sequence ID" value="CAK0833961.1"/>
    <property type="molecule type" value="Genomic_DNA"/>
</dbReference>
<feature type="compositionally biased region" description="Low complexity" evidence="1">
    <location>
        <begin position="41"/>
        <end position="68"/>
    </location>
</feature>
<gene>
    <name evidence="2" type="ORF">PCOR1329_LOCUS31512</name>
</gene>
<sequence>MPSLPVLLRGSGSWPDAGPPKPRDGQRAPALAAQRRRRRPAGPCCGGKAPPASPCSAAGAARAGRGAPLQQVRKADVTFEVEPELLEAPLPPPPRSPMAPEATPAPEWVLVRPGTSGSCAPALAPEDEPCAAPAPQGFSWAAAASPRPLGSVLLAGLGMGLSLVLEVGGAVLEASRAAAPPPRGGGDDADRSAPAARGGEAFAEASLASGGSGAAGGGGEGEAPSPQAASAAARSASLPASQQLSSSPGAPAAAEGGADVSPGQPLGRRRSWGGARPGAGHDEPAGPPGARCPSIGMLELAHRRLEVELALVEAEVSRLGCACGTAFVPGSKFCRRCGEKRPDLPEAPGACDCGTAFPAGARFCKRCGCRRPWARAAAEESEVAAELRERCLRLGAAFGELSGGALEGGCGRQAGAMDLFERANAALDRVATCLQQCEGAERSQENC</sequence>
<comment type="caution">
    <text evidence="2">The sequence shown here is derived from an EMBL/GenBank/DDBJ whole genome shotgun (WGS) entry which is preliminary data.</text>
</comment>